<comment type="caution">
    <text evidence="2">The sequence shown here is derived from an EMBL/GenBank/DDBJ whole genome shotgun (WGS) entry which is preliminary data.</text>
</comment>
<organism evidence="2 3">
    <name type="scientific">Galactobacter valiniphilus</name>
    <dbReference type="NCBI Taxonomy" id="2676122"/>
    <lineage>
        <taxon>Bacteria</taxon>
        <taxon>Bacillati</taxon>
        <taxon>Actinomycetota</taxon>
        <taxon>Actinomycetes</taxon>
        <taxon>Micrococcales</taxon>
        <taxon>Micrococcaceae</taxon>
        <taxon>Galactobacter</taxon>
    </lineage>
</organism>
<dbReference type="RefSeq" id="WP_119425047.1">
    <property type="nucleotide sequence ID" value="NZ_QQXK01000019.1"/>
</dbReference>
<evidence type="ECO:0000256" key="1">
    <source>
        <dbReference type="SAM" id="Phobius"/>
    </source>
</evidence>
<evidence type="ECO:0000313" key="3">
    <source>
        <dbReference type="Proteomes" id="UP000265419"/>
    </source>
</evidence>
<evidence type="ECO:0000313" key="2">
    <source>
        <dbReference type="EMBL" id="RII41897.1"/>
    </source>
</evidence>
<dbReference type="Proteomes" id="UP000265419">
    <property type="component" value="Unassembled WGS sequence"/>
</dbReference>
<keyword evidence="3" id="KW-1185">Reference proteome</keyword>
<feature type="transmembrane region" description="Helical" evidence="1">
    <location>
        <begin position="57"/>
        <end position="77"/>
    </location>
</feature>
<reference evidence="2 3" key="1">
    <citation type="submission" date="2018-07" db="EMBL/GenBank/DDBJ databases">
        <title>Arthrobacter sp. nov., isolated from raw cow's milk with high bacterial count.</title>
        <authorList>
            <person name="Hahne J."/>
            <person name="Isele D."/>
            <person name="Lipski A."/>
        </authorList>
    </citation>
    <scope>NUCLEOTIDE SEQUENCE [LARGE SCALE GENOMIC DNA]</scope>
    <source>
        <strain evidence="2 3">JZ R-35</strain>
    </source>
</reference>
<keyword evidence="1" id="KW-1133">Transmembrane helix</keyword>
<dbReference type="AlphaFoldDB" id="A0A399JBI4"/>
<keyword evidence="1" id="KW-0472">Membrane</keyword>
<accession>A0A399JBI4</accession>
<dbReference type="EMBL" id="QQXK01000019">
    <property type="protein sequence ID" value="RII41897.1"/>
    <property type="molecule type" value="Genomic_DNA"/>
</dbReference>
<keyword evidence="1" id="KW-0812">Transmembrane</keyword>
<feature type="transmembrane region" description="Helical" evidence="1">
    <location>
        <begin position="6"/>
        <end position="23"/>
    </location>
</feature>
<gene>
    <name evidence="2" type="ORF">DWB68_10245</name>
</gene>
<protein>
    <submittedName>
        <fullName evidence="2">Uncharacterized protein</fullName>
    </submittedName>
</protein>
<sequence>MSIATIGTWIIVAGSVTLWITWLPRVPERATWHLTLWSRILMCAGALLQIIGGGLVITLVSVGLIAACVWGATVDYYRERLTQVRISLTLARVEADDALTALARRDGSARSFSEAMQVIGERSRARL</sequence>
<name>A0A399JBI4_9MICC</name>
<proteinExistence type="predicted"/>